<proteinExistence type="predicted"/>
<accession>A0A3N1Y8P2</accession>
<protein>
    <submittedName>
        <fullName evidence="1">Uncharacterized protein</fullName>
    </submittedName>
</protein>
<evidence type="ECO:0000313" key="1">
    <source>
        <dbReference type="EMBL" id="ROR35145.1"/>
    </source>
</evidence>
<name>A0A3N1Y8P2_9GAMM</name>
<reference evidence="1 2" key="1">
    <citation type="submission" date="2018-11" db="EMBL/GenBank/DDBJ databases">
        <title>Genomic Encyclopedia of Type Strains, Phase IV (KMG-IV): sequencing the most valuable type-strain genomes for metagenomic binning, comparative biology and taxonomic classification.</title>
        <authorList>
            <person name="Goeker M."/>
        </authorList>
    </citation>
    <scope>NUCLEOTIDE SEQUENCE [LARGE SCALE GENOMIC DNA]</scope>
    <source>
        <strain evidence="1 2">DSM 100275</strain>
    </source>
</reference>
<dbReference type="AlphaFoldDB" id="A0A3N1Y8P2"/>
<dbReference type="Proteomes" id="UP000276634">
    <property type="component" value="Unassembled WGS sequence"/>
</dbReference>
<evidence type="ECO:0000313" key="2">
    <source>
        <dbReference type="Proteomes" id="UP000276634"/>
    </source>
</evidence>
<comment type="caution">
    <text evidence="1">The sequence shown here is derived from an EMBL/GenBank/DDBJ whole genome shotgun (WGS) entry which is preliminary data.</text>
</comment>
<keyword evidence="2" id="KW-1185">Reference proteome</keyword>
<sequence length="116" mass="13534">MFQTISTITNNSCRVSSYNCFRRNILCNNSAGAYNSLIAYFYARQNDCPSAYPYIIPNNYRANWHLPLLIYRDIQSFKSVVIGHNNYVWPHYDIITNCYILIYSCIMPDLSPITNL</sequence>
<organism evidence="1 2">
    <name type="scientific">Inmirania thermothiophila</name>
    <dbReference type="NCBI Taxonomy" id="1750597"/>
    <lineage>
        <taxon>Bacteria</taxon>
        <taxon>Pseudomonadati</taxon>
        <taxon>Pseudomonadota</taxon>
        <taxon>Gammaproteobacteria</taxon>
        <taxon>Chromatiales</taxon>
        <taxon>Ectothiorhodospiraceae</taxon>
        <taxon>Inmirania</taxon>
    </lineage>
</organism>
<gene>
    <name evidence="1" type="ORF">EDC57_1062</name>
</gene>
<dbReference type="EMBL" id="RJVI01000001">
    <property type="protein sequence ID" value="ROR35145.1"/>
    <property type="molecule type" value="Genomic_DNA"/>
</dbReference>